<dbReference type="AlphaFoldDB" id="A0A929PX34"/>
<keyword evidence="2" id="KW-0812">Transmembrane</keyword>
<evidence type="ECO:0000313" key="4">
    <source>
        <dbReference type="Proteomes" id="UP000622475"/>
    </source>
</evidence>
<keyword evidence="2" id="KW-0472">Membrane</keyword>
<reference evidence="3" key="1">
    <citation type="submission" date="2020-10" db="EMBL/GenBank/DDBJ databases">
        <title>Mucilaginibacter mali sp. nov., isolated from rhizosphere soil of apple orchard.</title>
        <authorList>
            <person name="Lee J.-S."/>
            <person name="Kim H.S."/>
            <person name="Kim J.-S."/>
        </authorList>
    </citation>
    <scope>NUCLEOTIDE SEQUENCE</scope>
    <source>
        <strain evidence="3">KCTC 22746</strain>
    </source>
</reference>
<feature type="transmembrane region" description="Helical" evidence="2">
    <location>
        <begin position="15"/>
        <end position="38"/>
    </location>
</feature>
<sequence length="602" mass="68968">MTLNLNFLKQRWQRVTARVVIITAAVVLIGSFLINLYFSPILGRTVKNTVLEASDSLYHVDFSRADLHVLRGKIVIFNINVQPDMAVYNRLKARNLHPNNLYRVHIKKLALNHIHPFTLYFKRKLNIGQIILSAPELNVQYQQNRTKDTTPVDKRSLYERISKTLHSINVGYIGLNDVQFKYEDHSGNKVAISELKEMNLSATDLLIDSTSMKDTSRFLYCRDVVTELNNFTGKAPNGLYKYRMKSLTLSTRSRQLNIQNLQLEPVDPDRFFDKSRNDRFTINMDSVQLNDFDFLSYHKYRKLSASSLKLTNGRLGVFNNPYLKERNRIAQGKKQIGDRAVTFPNAGIYKLKTDLKIDSVQIKNLHVSYTELNAKSQKTGYVTFNHTNGTITNLTTNDEALQKNKYCNIILKTNFMSKAALEVAFKFDMAGRDLAYSYKGHLGAMNLGRVNPATTTLGMVKIRSGNMSSFDFDIKANRHGSKGKISFIYSDFKVTLLKPDTAKNKMKKLTLASFFANALIIKHNNPDNVGELPRVGYVNVARPIGDPFFKTIIRTLMSGIKQCIGYNTKKESEMMSHEANRKAKKEEKEKEKERKKRHENKK</sequence>
<dbReference type="EMBL" id="JADFFL010000006">
    <property type="protein sequence ID" value="MBE9663438.1"/>
    <property type="molecule type" value="Genomic_DNA"/>
</dbReference>
<dbReference type="RefSeq" id="WP_194112669.1">
    <property type="nucleotide sequence ID" value="NZ_JADFFL010000006.1"/>
</dbReference>
<feature type="compositionally biased region" description="Basic residues" evidence="1">
    <location>
        <begin position="593"/>
        <end position="602"/>
    </location>
</feature>
<accession>A0A929PX34</accession>
<name>A0A929PX34_9SPHI</name>
<keyword evidence="4" id="KW-1185">Reference proteome</keyword>
<comment type="caution">
    <text evidence="3">The sequence shown here is derived from an EMBL/GenBank/DDBJ whole genome shotgun (WGS) entry which is preliminary data.</text>
</comment>
<evidence type="ECO:0000313" key="3">
    <source>
        <dbReference type="EMBL" id="MBE9663438.1"/>
    </source>
</evidence>
<evidence type="ECO:0000256" key="1">
    <source>
        <dbReference type="SAM" id="MobiDB-lite"/>
    </source>
</evidence>
<protein>
    <submittedName>
        <fullName evidence="3">Uncharacterized protein</fullName>
    </submittedName>
</protein>
<gene>
    <name evidence="3" type="ORF">IRJ16_16240</name>
</gene>
<dbReference type="Proteomes" id="UP000622475">
    <property type="component" value="Unassembled WGS sequence"/>
</dbReference>
<feature type="region of interest" description="Disordered" evidence="1">
    <location>
        <begin position="570"/>
        <end position="602"/>
    </location>
</feature>
<proteinExistence type="predicted"/>
<keyword evidence="2" id="KW-1133">Transmembrane helix</keyword>
<organism evidence="3 4">
    <name type="scientific">Mucilaginibacter myungsuensis</name>
    <dbReference type="NCBI Taxonomy" id="649104"/>
    <lineage>
        <taxon>Bacteria</taxon>
        <taxon>Pseudomonadati</taxon>
        <taxon>Bacteroidota</taxon>
        <taxon>Sphingobacteriia</taxon>
        <taxon>Sphingobacteriales</taxon>
        <taxon>Sphingobacteriaceae</taxon>
        <taxon>Mucilaginibacter</taxon>
    </lineage>
</organism>
<evidence type="ECO:0000256" key="2">
    <source>
        <dbReference type="SAM" id="Phobius"/>
    </source>
</evidence>
<feature type="compositionally biased region" description="Basic and acidic residues" evidence="1">
    <location>
        <begin position="570"/>
        <end position="592"/>
    </location>
</feature>